<accession>A0A7K0EIV9</accession>
<proteinExistence type="predicted"/>
<evidence type="ECO:0000313" key="2">
    <source>
        <dbReference type="Proteomes" id="UP000441754"/>
    </source>
</evidence>
<dbReference type="OrthoDB" id="881763at2"/>
<dbReference type="PROSITE" id="PS51257">
    <property type="entry name" value="PROKAR_LIPOPROTEIN"/>
    <property type="match status" value="1"/>
</dbReference>
<gene>
    <name evidence="1" type="ORF">GJJ30_10540</name>
</gene>
<evidence type="ECO:0000313" key="1">
    <source>
        <dbReference type="EMBL" id="MRS61724.1"/>
    </source>
</evidence>
<name>A0A7K0EIV9_9BACT</name>
<reference evidence="1 2" key="1">
    <citation type="journal article" date="2018" name="Antonie Van Leeuwenhoek">
        <title>Larkinella terrae sp. nov., isolated from soil on Jeju Island, South Korea.</title>
        <authorList>
            <person name="Ten L.N."/>
            <person name="Jeon J."/>
            <person name="Park S.J."/>
            <person name="Park S."/>
            <person name="Lee S.Y."/>
            <person name="Kim M.K."/>
            <person name="Jung H.Y."/>
        </authorList>
    </citation>
    <scope>NUCLEOTIDE SEQUENCE [LARGE SCALE GENOMIC DNA]</scope>
    <source>
        <strain evidence="1 2">KCTC 52001</strain>
    </source>
</reference>
<dbReference type="AlphaFoldDB" id="A0A7K0EIV9"/>
<organism evidence="1 2">
    <name type="scientific">Larkinella terrae</name>
    <dbReference type="NCBI Taxonomy" id="2025311"/>
    <lineage>
        <taxon>Bacteria</taxon>
        <taxon>Pseudomonadati</taxon>
        <taxon>Bacteroidota</taxon>
        <taxon>Cytophagia</taxon>
        <taxon>Cytophagales</taxon>
        <taxon>Spirosomataceae</taxon>
        <taxon>Larkinella</taxon>
    </lineage>
</organism>
<protein>
    <submittedName>
        <fullName evidence="1">Uncharacterized protein</fullName>
    </submittedName>
</protein>
<keyword evidence="2" id="KW-1185">Reference proteome</keyword>
<dbReference type="RefSeq" id="WP_154175117.1">
    <property type="nucleotide sequence ID" value="NZ_WJXZ01000006.1"/>
</dbReference>
<comment type="caution">
    <text evidence="1">The sequence shown here is derived from an EMBL/GenBank/DDBJ whole genome shotgun (WGS) entry which is preliminary data.</text>
</comment>
<sequence length="182" mass="19786">MKTSAFFSKNGFVFLLVLTLAGLQGCKNQDVEPEFYLSATIGGKAWRANVNNSQNITVGAAKVNNYVVVIGQQKTDKTATLVVIFPKNVALNQSVKFTESQPSTLAYSPDDLEAYSMEPSRGGSGTYTVTRFDEENQMVEGTFSGDAINIKTGAKLKITDGRFRSQLFDVPPTTTPAPNTKR</sequence>
<dbReference type="Proteomes" id="UP000441754">
    <property type="component" value="Unassembled WGS sequence"/>
</dbReference>
<dbReference type="EMBL" id="WJXZ01000006">
    <property type="protein sequence ID" value="MRS61724.1"/>
    <property type="molecule type" value="Genomic_DNA"/>
</dbReference>